<dbReference type="EMBL" id="CP032125">
    <property type="protein sequence ID" value="AXX98538.1"/>
    <property type="molecule type" value="Genomic_DNA"/>
</dbReference>
<sequence>MSRQSDFAQAILNPDQPNPEGLRDPEGAPAGKRFSVYRNNVAVSLSEALEVTFPVIRQLVGDEFFKAMAGVFLRQHQPNSPVLMFYGTEMPVFLQGFEPVTHLGYLPDVARIELALCRSYHAADTPPLDPTALQTIDPDDLLKTRLHLAPPVHLIRSKWPAGSIFHANSSGDTPPTELHPEEILITRPEFDPQVTVLPAGAGAFIAALIENAPLGEALKQATITSGDFDLTQTLGLLLSTCAITKISKGT</sequence>
<organism evidence="3 4">
    <name type="scientific">Profundibacter amoris</name>
    <dbReference type="NCBI Taxonomy" id="2171755"/>
    <lineage>
        <taxon>Bacteria</taxon>
        <taxon>Pseudomonadati</taxon>
        <taxon>Pseudomonadota</taxon>
        <taxon>Alphaproteobacteria</taxon>
        <taxon>Rhodobacterales</taxon>
        <taxon>Paracoccaceae</taxon>
        <taxon>Profundibacter</taxon>
    </lineage>
</organism>
<dbReference type="InterPro" id="IPR044922">
    <property type="entry name" value="DUF2063_N_sf"/>
</dbReference>
<dbReference type="OrthoDB" id="4146344at2"/>
<protein>
    <submittedName>
        <fullName evidence="3">DUF2063 domain-containing protein</fullName>
    </submittedName>
</protein>
<evidence type="ECO:0000313" key="3">
    <source>
        <dbReference type="EMBL" id="AXX98538.1"/>
    </source>
</evidence>
<proteinExistence type="predicted"/>
<dbReference type="RefSeq" id="WP_118943193.1">
    <property type="nucleotide sequence ID" value="NZ_CP032125.1"/>
</dbReference>
<evidence type="ECO:0000256" key="1">
    <source>
        <dbReference type="SAM" id="MobiDB-lite"/>
    </source>
</evidence>
<gene>
    <name evidence="3" type="ORF">BAR1_11770</name>
</gene>
<keyword evidence="4" id="KW-1185">Reference proteome</keyword>
<evidence type="ECO:0000259" key="2">
    <source>
        <dbReference type="Pfam" id="PF09836"/>
    </source>
</evidence>
<dbReference type="InterPro" id="IPR018640">
    <property type="entry name" value="DUF2063"/>
</dbReference>
<evidence type="ECO:0000313" key="4">
    <source>
        <dbReference type="Proteomes" id="UP000261704"/>
    </source>
</evidence>
<dbReference type="AlphaFoldDB" id="A0A347UI60"/>
<accession>A0A347UI60</accession>
<dbReference type="KEGG" id="pamo:BAR1_11770"/>
<name>A0A347UI60_9RHOB</name>
<dbReference type="Gene3D" id="1.10.150.690">
    <property type="entry name" value="DUF2063"/>
    <property type="match status" value="1"/>
</dbReference>
<dbReference type="Pfam" id="PF09836">
    <property type="entry name" value="DUF2063"/>
    <property type="match status" value="1"/>
</dbReference>
<dbReference type="Proteomes" id="UP000261704">
    <property type="component" value="Chromosome"/>
</dbReference>
<feature type="domain" description="Putative DNA-binding" evidence="2">
    <location>
        <begin position="4"/>
        <end position="94"/>
    </location>
</feature>
<feature type="region of interest" description="Disordered" evidence="1">
    <location>
        <begin position="1"/>
        <end position="29"/>
    </location>
</feature>
<reference evidence="3 4" key="1">
    <citation type="submission" date="2018-09" db="EMBL/GenBank/DDBJ databases">
        <title>Profundibacter amoris BAR1 gen. nov., sp. nov., a new member of the Roseobacter clade isolated at Lokis Castle Vent Field on the Arctic Mid-Oceanic Ridge.</title>
        <authorList>
            <person name="Le Moine Bauer S."/>
            <person name="Sjoeberg A.G."/>
            <person name="L'Haridon S."/>
            <person name="Stokke R."/>
            <person name="Roalkvam I."/>
            <person name="Steen I.H."/>
            <person name="Dahle H."/>
        </authorList>
    </citation>
    <scope>NUCLEOTIDE SEQUENCE [LARGE SCALE GENOMIC DNA]</scope>
    <source>
        <strain evidence="3 4">BAR1</strain>
    </source>
</reference>